<feature type="compositionally biased region" description="Low complexity" evidence="8">
    <location>
        <begin position="606"/>
        <end position="629"/>
    </location>
</feature>
<feature type="compositionally biased region" description="Polar residues" evidence="8">
    <location>
        <begin position="657"/>
        <end position="671"/>
    </location>
</feature>
<dbReference type="GO" id="GO:0005881">
    <property type="term" value="C:cytoplasmic microtubule"/>
    <property type="evidence" value="ECO:0007669"/>
    <property type="project" value="TreeGrafter"/>
</dbReference>
<protein>
    <recommendedName>
        <fullName evidence="9">TOG domain-containing protein</fullName>
    </recommendedName>
</protein>
<feature type="region of interest" description="Disordered" evidence="8">
    <location>
        <begin position="504"/>
        <end position="769"/>
    </location>
</feature>
<dbReference type="InParanoid" id="A0A0D2A6D0"/>
<evidence type="ECO:0000256" key="1">
    <source>
        <dbReference type="ARBA" id="ARBA00004186"/>
    </source>
</evidence>
<dbReference type="GO" id="GO:0090307">
    <property type="term" value="P:mitotic spindle assembly"/>
    <property type="evidence" value="ECO:0007669"/>
    <property type="project" value="TreeGrafter"/>
</dbReference>
<dbReference type="InterPro" id="IPR024395">
    <property type="entry name" value="CLASP_N_dom"/>
</dbReference>
<comment type="subunit">
    <text evidence="3">Interacts with microtubules.</text>
</comment>
<feature type="domain" description="TOG" evidence="9">
    <location>
        <begin position="1"/>
        <end position="229"/>
    </location>
</feature>
<dbReference type="InterPro" id="IPR034085">
    <property type="entry name" value="TOG"/>
</dbReference>
<dbReference type="GO" id="GO:0060172">
    <property type="term" value="P:astral microtubule depolymerization"/>
    <property type="evidence" value="ECO:0007669"/>
    <property type="project" value="TreeGrafter"/>
</dbReference>
<dbReference type="PANTHER" id="PTHR21567">
    <property type="entry name" value="CLASP"/>
    <property type="match status" value="1"/>
</dbReference>
<organism evidence="10 11">
    <name type="scientific">Verruconis gallopava</name>
    <dbReference type="NCBI Taxonomy" id="253628"/>
    <lineage>
        <taxon>Eukaryota</taxon>
        <taxon>Fungi</taxon>
        <taxon>Dikarya</taxon>
        <taxon>Ascomycota</taxon>
        <taxon>Pezizomycotina</taxon>
        <taxon>Dothideomycetes</taxon>
        <taxon>Pleosporomycetidae</taxon>
        <taxon>Venturiales</taxon>
        <taxon>Sympoventuriaceae</taxon>
        <taxon>Verruconis</taxon>
    </lineage>
</organism>
<feature type="compositionally biased region" description="Basic and acidic residues" evidence="8">
    <location>
        <begin position="871"/>
        <end position="883"/>
    </location>
</feature>
<sequence>MEQEAQNLLGMLKRSSVAIDAKVAAFNSVKSNIKHLRVPDAAQPIIFECIRIAISSSQSPTLSATAFSTLGHLIKRLSLQQQNNVIASQAKRLLPILLERLGDSRESHRNAASANLADFYPFVSEQVENVIKEGALSGHSPRAKEAAMMWVVKMHKAESLPFKTYVPQLVNCLEDADGMVRETAKSCIVELFRSAPEHAKADLRKRMKMQDVRHTIVSQIVSQLDMRPTADLDMAASTMSVQTMPDLSRNDTTFADSMMSEHPPPQEVVPMDPLYVTTNRELEEIFSEMRTLFEGKETEHNWMARDKSITKLRRLLKGNAPTDFHNTFVAGIRSVMDGVTRISNSLRTTVSTNACQLAQELARVLGPALDPVVEMMISNFIKMSANTKQIAANNGSATVETLLSHVSYHKRLMEHMWFSYQDKNVQTRTFATVWLRTIFKKHGPSHKAQIEHSGGLELAEKCIKKGLGDANPKVREGTRAAYWAFSQVWRDHAERIMDSLDPKSRQQLEKDPHNPNAASLASSASSLGGAPAASKAKPAAAARPSVRDAIAAQRKAALAARNMPDRPSSAQSHFSPVKTPAAGPSGLSSRTTAMRAATGRPPSSLSREASASTQASQASAGSSLMAAPVRRPRRPEIARPATADPYAASRRAGVHGSTPNMSPQASPQKSVKSTAKAPARTPARAAAPATTATSTIRTKSRSEINVVPKKTPRRSTTGTTDSPLSSPSRGDDLTLVVPFTKPPDSDDAFGAPNARAPATTASASHENSMVDDAEGFTMVLPRSFERPGSSSGIPKPTTPSKFSPAKTQSPSSLSINRLRSPVGRSPERLRSPLPSTMQTEAEPVQVYEDPLTSHDAMDHTDANDEKPVLEELPIERANERQPTEESTLAHSTRSNEQNIDMQRTPRHHKTTSTGSVVAANLNDNSAETLRSRRLLMSGIERIKAKSLDAHGFRRVQDIVKSGLDVWGDEGQKFGELLLVLLEYLETPNESLKAATGTESAATKAQSLKGQALATIRAMLTLHRREAAPYYAKALRSVLISRRQWDDTMHITADFEKAADEIVKNCNPLDGLSAVLDLLEGLTNQPISPASSSPSSTSSALSPTLPSSQYLHRTSCFALQTLSSLLTQARSRSVPLSSQLVQRLGACAVKYLQDPDSDVRKADLDFCLVMHAGGEDEFWKVLRSTGVKEGSVNLITYYIAKSRRGKPAA</sequence>
<reference evidence="10 11" key="1">
    <citation type="submission" date="2015-01" db="EMBL/GenBank/DDBJ databases">
        <title>The Genome Sequence of Ochroconis gallopava CBS43764.</title>
        <authorList>
            <consortium name="The Broad Institute Genomics Platform"/>
            <person name="Cuomo C."/>
            <person name="de Hoog S."/>
            <person name="Gorbushina A."/>
            <person name="Stielow B."/>
            <person name="Teixiera M."/>
            <person name="Abouelleil A."/>
            <person name="Chapman S.B."/>
            <person name="Priest M."/>
            <person name="Young S.K."/>
            <person name="Wortman J."/>
            <person name="Nusbaum C."/>
            <person name="Birren B."/>
        </authorList>
    </citation>
    <scope>NUCLEOTIDE SEQUENCE [LARGE SCALE GENOMIC DNA]</scope>
    <source>
        <strain evidence="10 11">CBS 43764</strain>
    </source>
</reference>
<dbReference type="InterPro" id="IPR016024">
    <property type="entry name" value="ARM-type_fold"/>
</dbReference>
<evidence type="ECO:0000313" key="11">
    <source>
        <dbReference type="Proteomes" id="UP000053259"/>
    </source>
</evidence>
<dbReference type="RefSeq" id="XP_016212172.1">
    <property type="nucleotide sequence ID" value="XM_016360090.1"/>
</dbReference>
<name>A0A0D2A6D0_9PEZI</name>
<evidence type="ECO:0000256" key="3">
    <source>
        <dbReference type="ARBA" id="ARBA00011375"/>
    </source>
</evidence>
<accession>A0A0D2A6D0</accession>
<dbReference type="GeneID" id="27314423"/>
<dbReference type="Pfam" id="PF12348">
    <property type="entry name" value="CLASP_N"/>
    <property type="match status" value="2"/>
</dbReference>
<keyword evidence="5" id="KW-0493">Microtubule</keyword>
<feature type="compositionally biased region" description="Low complexity" evidence="8">
    <location>
        <begin position="672"/>
        <end position="697"/>
    </location>
</feature>
<dbReference type="Gene3D" id="1.25.10.10">
    <property type="entry name" value="Leucine-rich Repeat Variant"/>
    <property type="match status" value="3"/>
</dbReference>
<feature type="compositionally biased region" description="Polar residues" evidence="8">
    <location>
        <begin position="884"/>
        <end position="901"/>
    </location>
</feature>
<dbReference type="PANTHER" id="PTHR21567:SF9">
    <property type="entry name" value="CLIP-ASSOCIATING PROTEIN"/>
    <property type="match status" value="1"/>
</dbReference>
<dbReference type="Proteomes" id="UP000053259">
    <property type="component" value="Unassembled WGS sequence"/>
</dbReference>
<evidence type="ECO:0000313" key="10">
    <source>
        <dbReference type="EMBL" id="KIW02303.1"/>
    </source>
</evidence>
<dbReference type="STRING" id="253628.A0A0D2A6D0"/>
<evidence type="ECO:0000256" key="6">
    <source>
        <dbReference type="ARBA" id="ARBA00022776"/>
    </source>
</evidence>
<evidence type="ECO:0000256" key="7">
    <source>
        <dbReference type="ARBA" id="ARBA00024889"/>
    </source>
</evidence>
<dbReference type="SUPFAM" id="SSF48371">
    <property type="entry name" value="ARM repeat"/>
    <property type="match status" value="1"/>
</dbReference>
<evidence type="ECO:0000256" key="4">
    <source>
        <dbReference type="ARBA" id="ARBA00022618"/>
    </source>
</evidence>
<dbReference type="HOGENOM" id="CLU_004060_0_0_1"/>
<dbReference type="InterPro" id="IPR011989">
    <property type="entry name" value="ARM-like"/>
</dbReference>
<comment type="similarity">
    <text evidence="2">Belongs to the CLASP family.</text>
</comment>
<keyword evidence="6" id="KW-0498">Mitosis</keyword>
<dbReference type="GO" id="GO:0005876">
    <property type="term" value="C:spindle microtubule"/>
    <property type="evidence" value="ECO:0007669"/>
    <property type="project" value="TreeGrafter"/>
</dbReference>
<keyword evidence="6" id="KW-0131">Cell cycle</keyword>
<dbReference type="GO" id="GO:0008017">
    <property type="term" value="F:microtubule binding"/>
    <property type="evidence" value="ECO:0007669"/>
    <property type="project" value="TreeGrafter"/>
</dbReference>
<keyword evidence="4" id="KW-0132">Cell division</keyword>
<dbReference type="GO" id="GO:0005815">
    <property type="term" value="C:microtubule organizing center"/>
    <property type="evidence" value="ECO:0007669"/>
    <property type="project" value="TreeGrafter"/>
</dbReference>
<dbReference type="GO" id="GO:0051301">
    <property type="term" value="P:cell division"/>
    <property type="evidence" value="ECO:0007669"/>
    <property type="project" value="UniProtKB-KW"/>
</dbReference>
<keyword evidence="11" id="KW-1185">Reference proteome</keyword>
<feature type="compositionally biased region" description="Basic and acidic residues" evidence="8">
    <location>
        <begin position="504"/>
        <end position="513"/>
    </location>
</feature>
<evidence type="ECO:0000256" key="8">
    <source>
        <dbReference type="SAM" id="MobiDB-lite"/>
    </source>
</evidence>
<dbReference type="AlphaFoldDB" id="A0A0D2A6D0"/>
<dbReference type="OrthoDB" id="46159at2759"/>
<feature type="compositionally biased region" description="Polar residues" evidence="8">
    <location>
        <begin position="714"/>
        <end position="728"/>
    </location>
</feature>
<proteinExistence type="inferred from homology"/>
<feature type="compositionally biased region" description="Polar residues" evidence="8">
    <location>
        <begin position="788"/>
        <end position="817"/>
    </location>
</feature>
<evidence type="ECO:0000256" key="5">
    <source>
        <dbReference type="ARBA" id="ARBA00022701"/>
    </source>
</evidence>
<dbReference type="VEuPathDB" id="FungiDB:PV09_06450"/>
<feature type="compositionally biased region" description="Low complexity" evidence="8">
    <location>
        <begin position="517"/>
        <end position="561"/>
    </location>
</feature>
<gene>
    <name evidence="10" type="ORF">PV09_06450</name>
</gene>
<dbReference type="SMART" id="SM01349">
    <property type="entry name" value="TOG"/>
    <property type="match status" value="2"/>
</dbReference>
<feature type="region of interest" description="Disordered" evidence="8">
    <location>
        <begin position="871"/>
        <end position="913"/>
    </location>
</feature>
<feature type="domain" description="TOG" evidence="9">
    <location>
        <begin position="281"/>
        <end position="520"/>
    </location>
</feature>
<comment type="function">
    <text evidence="7">Microtubule binding protein that promotes the stabilization of dynamic microtubules. Required for mitotic spindle formation.</text>
</comment>
<dbReference type="GO" id="GO:1990023">
    <property type="term" value="C:mitotic spindle midzone"/>
    <property type="evidence" value="ECO:0007669"/>
    <property type="project" value="TreeGrafter"/>
</dbReference>
<evidence type="ECO:0000256" key="2">
    <source>
        <dbReference type="ARBA" id="ARBA00009549"/>
    </source>
</evidence>
<comment type="subcellular location">
    <subcellularLocation>
        <location evidence="1">Cytoplasm</location>
        <location evidence="1">Cytoskeleton</location>
        <location evidence="1">Spindle</location>
    </subcellularLocation>
</comment>
<feature type="region of interest" description="Disordered" evidence="8">
    <location>
        <begin position="782"/>
        <end position="842"/>
    </location>
</feature>
<evidence type="ECO:0000259" key="9">
    <source>
        <dbReference type="SMART" id="SM01349"/>
    </source>
</evidence>
<dbReference type="EMBL" id="KN847550">
    <property type="protein sequence ID" value="KIW02303.1"/>
    <property type="molecule type" value="Genomic_DNA"/>
</dbReference>